<dbReference type="AlphaFoldDB" id="A0A0E9R1R6"/>
<evidence type="ECO:0000313" key="1">
    <source>
        <dbReference type="EMBL" id="JAH22410.1"/>
    </source>
</evidence>
<name>A0A0E9R1R6_ANGAN</name>
<organism evidence="1">
    <name type="scientific">Anguilla anguilla</name>
    <name type="common">European freshwater eel</name>
    <name type="synonym">Muraena anguilla</name>
    <dbReference type="NCBI Taxonomy" id="7936"/>
    <lineage>
        <taxon>Eukaryota</taxon>
        <taxon>Metazoa</taxon>
        <taxon>Chordata</taxon>
        <taxon>Craniata</taxon>
        <taxon>Vertebrata</taxon>
        <taxon>Euteleostomi</taxon>
        <taxon>Actinopterygii</taxon>
        <taxon>Neopterygii</taxon>
        <taxon>Teleostei</taxon>
        <taxon>Anguilliformes</taxon>
        <taxon>Anguillidae</taxon>
        <taxon>Anguilla</taxon>
    </lineage>
</organism>
<dbReference type="EMBL" id="GBXM01086167">
    <property type="protein sequence ID" value="JAH22410.1"/>
    <property type="molecule type" value="Transcribed_RNA"/>
</dbReference>
<protein>
    <submittedName>
        <fullName evidence="1">Uncharacterized protein</fullName>
    </submittedName>
</protein>
<proteinExistence type="predicted"/>
<reference evidence="1" key="1">
    <citation type="submission" date="2014-11" db="EMBL/GenBank/DDBJ databases">
        <authorList>
            <person name="Amaro Gonzalez C."/>
        </authorList>
    </citation>
    <scope>NUCLEOTIDE SEQUENCE</scope>
</reference>
<reference evidence="1" key="2">
    <citation type="journal article" date="2015" name="Fish Shellfish Immunol.">
        <title>Early steps in the European eel (Anguilla anguilla)-Vibrio vulnificus interaction in the gills: Role of the RtxA13 toxin.</title>
        <authorList>
            <person name="Callol A."/>
            <person name="Pajuelo D."/>
            <person name="Ebbesson L."/>
            <person name="Teles M."/>
            <person name="MacKenzie S."/>
            <person name="Amaro C."/>
        </authorList>
    </citation>
    <scope>NUCLEOTIDE SEQUENCE</scope>
</reference>
<accession>A0A0E9R1R6</accession>
<sequence>MVIRTIHKTVKQRHDQHILSNKCILQIAYSCMSPS</sequence>